<evidence type="ECO:0000256" key="1">
    <source>
        <dbReference type="ARBA" id="ARBA00001946"/>
    </source>
</evidence>
<dbReference type="Pfam" id="PF02746">
    <property type="entry name" value="MR_MLE_N"/>
    <property type="match status" value="1"/>
</dbReference>
<dbReference type="PANTHER" id="PTHR13794:SF58">
    <property type="entry name" value="MITOCHONDRIAL ENOLASE SUPERFAMILY MEMBER 1"/>
    <property type="match status" value="1"/>
</dbReference>
<dbReference type="SFLD" id="SFLDG00179">
    <property type="entry name" value="mandelate_racemase"/>
    <property type="match status" value="1"/>
</dbReference>
<dbReference type="RefSeq" id="WP_203910386.1">
    <property type="nucleotide sequence ID" value="NZ_BONY01000028.1"/>
</dbReference>
<dbReference type="InterPro" id="IPR029065">
    <property type="entry name" value="Enolase_C-like"/>
</dbReference>
<evidence type="ECO:0000256" key="3">
    <source>
        <dbReference type="ARBA" id="ARBA00022842"/>
    </source>
</evidence>
<gene>
    <name evidence="5" type="primary">gci</name>
    <name evidence="5" type="ORF">Rhe02_46400</name>
</gene>
<dbReference type="InterPro" id="IPR029017">
    <property type="entry name" value="Enolase-like_N"/>
</dbReference>
<dbReference type="AlphaFoldDB" id="A0A8J3Q9D9"/>
<dbReference type="GO" id="GO:0016836">
    <property type="term" value="F:hydro-lyase activity"/>
    <property type="evidence" value="ECO:0007669"/>
    <property type="project" value="TreeGrafter"/>
</dbReference>
<dbReference type="InterPro" id="IPR036849">
    <property type="entry name" value="Enolase-like_C_sf"/>
</dbReference>
<dbReference type="GO" id="GO:0000287">
    <property type="term" value="F:magnesium ion binding"/>
    <property type="evidence" value="ECO:0007669"/>
    <property type="project" value="TreeGrafter"/>
</dbReference>
<reference evidence="5" key="1">
    <citation type="submission" date="2021-01" db="EMBL/GenBank/DDBJ databases">
        <title>Whole genome shotgun sequence of Rhizocola hellebori NBRC 109834.</title>
        <authorList>
            <person name="Komaki H."/>
            <person name="Tamura T."/>
        </authorList>
    </citation>
    <scope>NUCLEOTIDE SEQUENCE</scope>
    <source>
        <strain evidence="5">NBRC 109834</strain>
    </source>
</reference>
<name>A0A8J3Q9D9_9ACTN</name>
<proteinExistence type="predicted"/>
<dbReference type="CDD" id="cd03316">
    <property type="entry name" value="MR_like"/>
    <property type="match status" value="1"/>
</dbReference>
<comment type="caution">
    <text evidence="5">The sequence shown here is derived from an EMBL/GenBank/DDBJ whole genome shotgun (WGS) entry which is preliminary data.</text>
</comment>
<keyword evidence="2" id="KW-0479">Metal-binding</keyword>
<dbReference type="GO" id="GO:0016052">
    <property type="term" value="P:carbohydrate catabolic process"/>
    <property type="evidence" value="ECO:0007669"/>
    <property type="project" value="TreeGrafter"/>
</dbReference>
<dbReference type="InterPro" id="IPR013342">
    <property type="entry name" value="Mandelate_racemase_C"/>
</dbReference>
<protein>
    <submittedName>
        <fullName evidence="5">D-galactarolactone cycloisomerase</fullName>
    </submittedName>
</protein>
<keyword evidence="3" id="KW-0460">Magnesium</keyword>
<dbReference type="PROSITE" id="PS00908">
    <property type="entry name" value="MR_MLE_1"/>
    <property type="match status" value="1"/>
</dbReference>
<dbReference type="InterPro" id="IPR018110">
    <property type="entry name" value="Mandel_Rmase/mucon_lact_enz_CS"/>
</dbReference>
<dbReference type="SFLD" id="SFLDS00001">
    <property type="entry name" value="Enolase"/>
    <property type="match status" value="1"/>
</dbReference>
<dbReference type="SUPFAM" id="SSF54826">
    <property type="entry name" value="Enolase N-terminal domain-like"/>
    <property type="match status" value="1"/>
</dbReference>
<evidence type="ECO:0000256" key="2">
    <source>
        <dbReference type="ARBA" id="ARBA00022723"/>
    </source>
</evidence>
<accession>A0A8J3Q9D9</accession>
<keyword evidence="6" id="KW-1185">Reference proteome</keyword>
<dbReference type="SUPFAM" id="SSF51604">
    <property type="entry name" value="Enolase C-terminal domain-like"/>
    <property type="match status" value="1"/>
</dbReference>
<sequence>MKVSRVEAFAVRAAQEGQYWGAQAWSAASDASQARRRFIYSDRVETVLVRLETSDGVVGWGESKAPVGAVVTAKLVEELLTPIVLGTRVDEITLTWDRMYTGMRVRGHDAGFWLEALSGVDIALWDAWARTLNQPLHTLIGGRYRESVPVYASGIPAGLGVQAAHERALQYRERGFRATKVAIGNDPRQDVAVVEAVRDVFDEVYADAAGTYDLPQALAVGRELTQLRVGFFEMPIAPEYVDGYATLAAKLDIPLALDSLPNRYRAMEFLKRGALHVLQPDVCRAGGITELMRIAQLADSFGAQATPHVSIGSAVHFAASLQCAAAIPNFTVMEHWAGVNPLGEPIAADHLDPVQGVRVVPHAPGLGITVDETAVRHLSH</sequence>
<dbReference type="InterPro" id="IPR013341">
    <property type="entry name" value="Mandelate_racemase_N_dom"/>
</dbReference>
<dbReference type="SMART" id="SM00922">
    <property type="entry name" value="MR_MLE"/>
    <property type="match status" value="1"/>
</dbReference>
<dbReference type="Pfam" id="PF13378">
    <property type="entry name" value="MR_MLE_C"/>
    <property type="match status" value="1"/>
</dbReference>
<dbReference type="PANTHER" id="PTHR13794">
    <property type="entry name" value="ENOLASE SUPERFAMILY, MANDELATE RACEMASE"/>
    <property type="match status" value="1"/>
</dbReference>
<dbReference type="Gene3D" id="3.30.390.10">
    <property type="entry name" value="Enolase-like, N-terminal domain"/>
    <property type="match status" value="1"/>
</dbReference>
<dbReference type="Gene3D" id="3.20.20.120">
    <property type="entry name" value="Enolase-like C-terminal domain"/>
    <property type="match status" value="1"/>
</dbReference>
<dbReference type="EMBL" id="BONY01000028">
    <property type="protein sequence ID" value="GIH06573.1"/>
    <property type="molecule type" value="Genomic_DNA"/>
</dbReference>
<feature type="domain" description="Mandelate racemase/muconate lactonizing enzyme C-terminal" evidence="4">
    <location>
        <begin position="161"/>
        <end position="254"/>
    </location>
</feature>
<evidence type="ECO:0000313" key="5">
    <source>
        <dbReference type="EMBL" id="GIH06573.1"/>
    </source>
</evidence>
<evidence type="ECO:0000313" key="6">
    <source>
        <dbReference type="Proteomes" id="UP000612899"/>
    </source>
</evidence>
<dbReference type="Proteomes" id="UP000612899">
    <property type="component" value="Unassembled WGS sequence"/>
</dbReference>
<comment type="cofactor">
    <cofactor evidence="1">
        <name>Mg(2+)</name>
        <dbReference type="ChEBI" id="CHEBI:18420"/>
    </cofactor>
</comment>
<organism evidence="5 6">
    <name type="scientific">Rhizocola hellebori</name>
    <dbReference type="NCBI Taxonomy" id="1392758"/>
    <lineage>
        <taxon>Bacteria</taxon>
        <taxon>Bacillati</taxon>
        <taxon>Actinomycetota</taxon>
        <taxon>Actinomycetes</taxon>
        <taxon>Micromonosporales</taxon>
        <taxon>Micromonosporaceae</taxon>
        <taxon>Rhizocola</taxon>
    </lineage>
</organism>
<dbReference type="InterPro" id="IPR046945">
    <property type="entry name" value="RHMD-like"/>
</dbReference>
<dbReference type="GO" id="GO:0009063">
    <property type="term" value="P:amino acid catabolic process"/>
    <property type="evidence" value="ECO:0007669"/>
    <property type="project" value="InterPro"/>
</dbReference>
<evidence type="ECO:0000259" key="4">
    <source>
        <dbReference type="SMART" id="SM00922"/>
    </source>
</evidence>